<gene>
    <name evidence="10" type="ORF">SLNSH_12190</name>
</gene>
<accession>A0A2T1HT67</accession>
<proteinExistence type="inferred from homology"/>
<dbReference type="OrthoDB" id="9808399at2"/>
<dbReference type="AlphaFoldDB" id="A0A2T1HT67"/>
<evidence type="ECO:0000256" key="6">
    <source>
        <dbReference type="ARBA" id="ARBA00022989"/>
    </source>
</evidence>
<dbReference type="RefSeq" id="WP_106337263.1">
    <property type="nucleotide sequence ID" value="NZ_PVZS01000011.1"/>
</dbReference>
<feature type="transmembrane region" description="Helical" evidence="8">
    <location>
        <begin position="101"/>
        <end position="125"/>
    </location>
</feature>
<keyword evidence="4" id="KW-1003">Cell membrane</keyword>
<dbReference type="Proteomes" id="UP000239772">
    <property type="component" value="Unassembled WGS sequence"/>
</dbReference>
<dbReference type="Pfam" id="PF00528">
    <property type="entry name" value="BPD_transp_1"/>
    <property type="match status" value="1"/>
</dbReference>
<dbReference type="PANTHER" id="PTHR43848">
    <property type="entry name" value="PUTRESCINE TRANSPORT SYSTEM PERMEASE PROTEIN POTI"/>
    <property type="match status" value="1"/>
</dbReference>
<evidence type="ECO:0000256" key="2">
    <source>
        <dbReference type="ARBA" id="ARBA00007069"/>
    </source>
</evidence>
<name>A0A2T1HT67_9HYPH</name>
<evidence type="ECO:0000256" key="3">
    <source>
        <dbReference type="ARBA" id="ARBA00022448"/>
    </source>
</evidence>
<keyword evidence="6 8" id="KW-1133">Transmembrane helix</keyword>
<evidence type="ECO:0000256" key="4">
    <source>
        <dbReference type="ARBA" id="ARBA00022475"/>
    </source>
</evidence>
<dbReference type="CDD" id="cd06261">
    <property type="entry name" value="TM_PBP2"/>
    <property type="match status" value="1"/>
</dbReference>
<feature type="transmembrane region" description="Helical" evidence="8">
    <location>
        <begin position="12"/>
        <end position="34"/>
    </location>
</feature>
<dbReference type="GO" id="GO:0005886">
    <property type="term" value="C:plasma membrane"/>
    <property type="evidence" value="ECO:0007669"/>
    <property type="project" value="UniProtKB-SubCell"/>
</dbReference>
<evidence type="ECO:0000256" key="8">
    <source>
        <dbReference type="RuleBase" id="RU363032"/>
    </source>
</evidence>
<reference evidence="11" key="1">
    <citation type="submission" date="2018-03" db="EMBL/GenBank/DDBJ databases">
        <authorList>
            <person name="Sun L."/>
            <person name="Liu H."/>
            <person name="Chen W."/>
            <person name="Huang K."/>
            <person name="Liu W."/>
            <person name="Gao X."/>
        </authorList>
    </citation>
    <scope>NUCLEOTIDE SEQUENCE [LARGE SCALE GENOMIC DNA]</scope>
    <source>
        <strain evidence="11">SH9</strain>
    </source>
</reference>
<feature type="domain" description="ABC transmembrane type-1" evidence="9">
    <location>
        <begin position="66"/>
        <end position="253"/>
    </location>
</feature>
<feature type="transmembrane region" description="Helical" evidence="8">
    <location>
        <begin position="137"/>
        <end position="157"/>
    </location>
</feature>
<dbReference type="GO" id="GO:0055085">
    <property type="term" value="P:transmembrane transport"/>
    <property type="evidence" value="ECO:0007669"/>
    <property type="project" value="InterPro"/>
</dbReference>
<keyword evidence="7 8" id="KW-0472">Membrane</keyword>
<evidence type="ECO:0000256" key="7">
    <source>
        <dbReference type="ARBA" id="ARBA00023136"/>
    </source>
</evidence>
<dbReference type="EMBL" id="PVZS01000011">
    <property type="protein sequence ID" value="PSC04837.1"/>
    <property type="molecule type" value="Genomic_DNA"/>
</dbReference>
<evidence type="ECO:0000313" key="10">
    <source>
        <dbReference type="EMBL" id="PSC04837.1"/>
    </source>
</evidence>
<dbReference type="Gene3D" id="1.10.3720.10">
    <property type="entry name" value="MetI-like"/>
    <property type="match status" value="1"/>
</dbReference>
<comment type="subcellular location">
    <subcellularLocation>
        <location evidence="1 8">Cell membrane</location>
        <topology evidence="1 8">Multi-pass membrane protein</topology>
    </subcellularLocation>
</comment>
<dbReference type="PROSITE" id="PS50928">
    <property type="entry name" value="ABC_TM1"/>
    <property type="match status" value="1"/>
</dbReference>
<evidence type="ECO:0000313" key="11">
    <source>
        <dbReference type="Proteomes" id="UP000239772"/>
    </source>
</evidence>
<dbReference type="InterPro" id="IPR035906">
    <property type="entry name" value="MetI-like_sf"/>
</dbReference>
<dbReference type="InterPro" id="IPR000515">
    <property type="entry name" value="MetI-like"/>
</dbReference>
<keyword evidence="11" id="KW-1185">Reference proteome</keyword>
<feature type="transmembrane region" description="Helical" evidence="8">
    <location>
        <begin position="178"/>
        <end position="200"/>
    </location>
</feature>
<dbReference type="PANTHER" id="PTHR43848:SF2">
    <property type="entry name" value="PUTRESCINE TRANSPORT SYSTEM PERMEASE PROTEIN POTI"/>
    <property type="match status" value="1"/>
</dbReference>
<keyword evidence="5 8" id="KW-0812">Transmembrane</keyword>
<comment type="caution">
    <text evidence="10">The sequence shown here is derived from an EMBL/GenBank/DDBJ whole genome shotgun (WGS) entry which is preliminary data.</text>
</comment>
<feature type="transmembrane region" description="Helical" evidence="8">
    <location>
        <begin position="234"/>
        <end position="255"/>
    </location>
</feature>
<dbReference type="SUPFAM" id="SSF161098">
    <property type="entry name" value="MetI-like"/>
    <property type="match status" value="1"/>
</dbReference>
<comment type="similarity">
    <text evidence="2">Belongs to the binding-protein-dependent transport system permease family. CysTW subfamily.</text>
</comment>
<organism evidence="10 11">
    <name type="scientific">Alsobacter soli</name>
    <dbReference type="NCBI Taxonomy" id="2109933"/>
    <lineage>
        <taxon>Bacteria</taxon>
        <taxon>Pseudomonadati</taxon>
        <taxon>Pseudomonadota</taxon>
        <taxon>Alphaproteobacteria</taxon>
        <taxon>Hyphomicrobiales</taxon>
        <taxon>Alsobacteraceae</taxon>
        <taxon>Alsobacter</taxon>
    </lineage>
</organism>
<protein>
    <submittedName>
        <fullName evidence="10">ABC transporter permease</fullName>
    </submittedName>
</protein>
<dbReference type="InterPro" id="IPR051789">
    <property type="entry name" value="Bact_Polyamine_Transport"/>
</dbReference>
<evidence type="ECO:0000256" key="1">
    <source>
        <dbReference type="ARBA" id="ARBA00004651"/>
    </source>
</evidence>
<sequence length="282" mass="30794">MQASRASDRLLQIYLGVFLVYLFLPLVIMAAATFNTSRFPTVTPWLGTTTRWFEALYNDAGMWVALENSFIIGFFVILVSVPLGVAAAVVLNGVHARARSLLYAVMVSPLLTPGVIIGISTLVFWDRLGVKGGLHLAVIGQSSFITAYVMLMVLARLQRFDTSLEEAALDLGASHGQVFRRILAPHLKPAILSGAVLAFFQSFENYNTTLFTRGTDTTLTIYIASKVRTGLTPAVNALGLILILVTVVGAVAYEVMRRRESARERAALRNAERADMEALQIA</sequence>
<feature type="transmembrane region" description="Helical" evidence="8">
    <location>
        <begin position="70"/>
        <end position="94"/>
    </location>
</feature>
<evidence type="ECO:0000256" key="5">
    <source>
        <dbReference type="ARBA" id="ARBA00022692"/>
    </source>
</evidence>
<keyword evidence="3 8" id="KW-0813">Transport</keyword>
<evidence type="ECO:0000259" key="9">
    <source>
        <dbReference type="PROSITE" id="PS50928"/>
    </source>
</evidence>